<evidence type="ECO:0000313" key="2">
    <source>
        <dbReference type="Proteomes" id="UP001218423"/>
    </source>
</evidence>
<evidence type="ECO:0000313" key="1">
    <source>
        <dbReference type="EMBL" id="WFG00322.1"/>
    </source>
</evidence>
<dbReference type="Proteomes" id="UP001218423">
    <property type="component" value="Plasmid pAC1520"/>
</dbReference>
<dbReference type="RefSeq" id="WP_128342806.1">
    <property type="nucleotide sequence ID" value="NZ_CAWOMG010000077.1"/>
</dbReference>
<keyword evidence="1" id="KW-0614">Plasmid</keyword>
<gene>
    <name evidence="1" type="ORF">P5S46_21405</name>
</gene>
<dbReference type="EMBL" id="CP120943">
    <property type="protein sequence ID" value="WFG00322.1"/>
    <property type="molecule type" value="Genomic_DNA"/>
</dbReference>
<name>A0AAJ5ZFV9_AERCA</name>
<organism evidence="1 2">
    <name type="scientific">Aeromonas caviae</name>
    <name type="common">Aeromonas punctata</name>
    <dbReference type="NCBI Taxonomy" id="648"/>
    <lineage>
        <taxon>Bacteria</taxon>
        <taxon>Pseudomonadati</taxon>
        <taxon>Pseudomonadota</taxon>
        <taxon>Gammaproteobacteria</taxon>
        <taxon>Aeromonadales</taxon>
        <taxon>Aeromonadaceae</taxon>
        <taxon>Aeromonas</taxon>
    </lineage>
</organism>
<protein>
    <submittedName>
        <fullName evidence="1">Uncharacterized protein</fullName>
    </submittedName>
</protein>
<geneLocation type="plasmid" evidence="1 2">
    <name>pAC1520</name>
</geneLocation>
<reference evidence="1" key="1">
    <citation type="submission" date="2023-03" db="EMBL/GenBank/DDBJ databases">
        <title>Aeromonas caviae strain AC1520.</title>
        <authorList>
            <person name="Xie T."/>
            <person name="Zhang Q."/>
            <person name="Deng J."/>
            <person name="Li X."/>
        </authorList>
    </citation>
    <scope>NUCLEOTIDE SEQUENCE</scope>
    <source>
        <strain evidence="1">AC1520</strain>
        <plasmid evidence="1">pAC1520</plasmid>
    </source>
</reference>
<proteinExistence type="predicted"/>
<accession>A0AAJ5ZFV9</accession>
<sequence length="101" mass="11253">MFNDEEWAGPGADEAYWALMPAETPGDPSPADCLVQELLEARVNIKSEGYGSRNDNDYCNGYLAGRVQSIDLSLRIVLRRLDVSPRQRYIAEHVLGQTAKP</sequence>
<dbReference type="AlphaFoldDB" id="A0AAJ5ZFV9"/>